<dbReference type="PROSITE" id="PS51186">
    <property type="entry name" value="GNAT"/>
    <property type="match status" value="1"/>
</dbReference>
<dbReference type="InterPro" id="IPR013653">
    <property type="entry name" value="GCN5-like_dom"/>
</dbReference>
<dbReference type="Proteomes" id="UP001319180">
    <property type="component" value="Unassembled WGS sequence"/>
</dbReference>
<dbReference type="Pfam" id="PF08445">
    <property type="entry name" value="FR47"/>
    <property type="match status" value="1"/>
</dbReference>
<keyword evidence="3" id="KW-1185">Reference proteome</keyword>
<dbReference type="EMBL" id="JAHESC010000018">
    <property type="protein sequence ID" value="MBT1687620.1"/>
    <property type="molecule type" value="Genomic_DNA"/>
</dbReference>
<evidence type="ECO:0000313" key="3">
    <source>
        <dbReference type="Proteomes" id="UP001319180"/>
    </source>
</evidence>
<gene>
    <name evidence="2" type="ORF">KK078_13695</name>
</gene>
<name>A0AAP2GIN3_9BACT</name>
<dbReference type="RefSeq" id="WP_254090851.1">
    <property type="nucleotide sequence ID" value="NZ_JAHESC010000018.1"/>
</dbReference>
<keyword evidence="2" id="KW-0012">Acyltransferase</keyword>
<comment type="caution">
    <text evidence="2">The sequence shown here is derived from an EMBL/GenBank/DDBJ whole genome shotgun (WGS) entry which is preliminary data.</text>
</comment>
<feature type="domain" description="N-acetyltransferase" evidence="1">
    <location>
        <begin position="100"/>
        <end position="226"/>
    </location>
</feature>
<dbReference type="EC" id="2.3.1.-" evidence="2"/>
<proteinExistence type="predicted"/>
<dbReference type="CDD" id="cd04301">
    <property type="entry name" value="NAT_SF"/>
    <property type="match status" value="1"/>
</dbReference>
<dbReference type="GO" id="GO:0016747">
    <property type="term" value="F:acyltransferase activity, transferring groups other than amino-acyl groups"/>
    <property type="evidence" value="ECO:0007669"/>
    <property type="project" value="InterPro"/>
</dbReference>
<dbReference type="InterPro" id="IPR000182">
    <property type="entry name" value="GNAT_dom"/>
</dbReference>
<dbReference type="Gene3D" id="3.40.630.30">
    <property type="match status" value="1"/>
</dbReference>
<keyword evidence="2" id="KW-0808">Transferase</keyword>
<evidence type="ECO:0000313" key="2">
    <source>
        <dbReference type="EMBL" id="MBT1687620.1"/>
    </source>
</evidence>
<dbReference type="SUPFAM" id="SSF55729">
    <property type="entry name" value="Acyl-CoA N-acyltransferases (Nat)"/>
    <property type="match status" value="1"/>
</dbReference>
<evidence type="ECO:0000259" key="1">
    <source>
        <dbReference type="PROSITE" id="PS51186"/>
    </source>
</evidence>
<dbReference type="InterPro" id="IPR016181">
    <property type="entry name" value="Acyl_CoA_acyltransferase"/>
</dbReference>
<sequence>MTHPLDNPVWSALTTGNKDIALGSDKVKFYRLDISLFAGLVENSADNLLKLHAIAPGDAGVFGVVSFGNLDIPRSWTIAHSVPVLQMVCEQPVYRAAATTPMADLSDEHIPQMLALAELTKPGPFRERTIDFGHYQGIFDGTRLVAMAGQRMHATPYAEISAVCTHPDYAGRGYAAQLIINQMKRIVGGGEIPFLHVTTTNERAIKLYESLGFTGRRELVVYFIEK</sequence>
<accession>A0AAP2GIN3</accession>
<organism evidence="2 3">
    <name type="scientific">Dawidia soli</name>
    <dbReference type="NCBI Taxonomy" id="2782352"/>
    <lineage>
        <taxon>Bacteria</taxon>
        <taxon>Pseudomonadati</taxon>
        <taxon>Bacteroidota</taxon>
        <taxon>Cytophagia</taxon>
        <taxon>Cytophagales</taxon>
        <taxon>Chryseotaleaceae</taxon>
        <taxon>Dawidia</taxon>
    </lineage>
</organism>
<reference evidence="2 3" key="1">
    <citation type="submission" date="2021-05" db="EMBL/GenBank/DDBJ databases">
        <title>A Polyphasic approach of four new species of the genus Ohtaekwangia: Ohtaekwangia histidinii sp. nov., Ohtaekwangia cretensis sp. nov., Ohtaekwangia indiensis sp. nov., Ohtaekwangia reichenbachii sp. nov. from diverse environment.</title>
        <authorList>
            <person name="Octaviana S."/>
        </authorList>
    </citation>
    <scope>NUCLEOTIDE SEQUENCE [LARGE SCALE GENOMIC DNA]</scope>
    <source>
        <strain evidence="2 3">PWU37</strain>
    </source>
</reference>
<dbReference type="AlphaFoldDB" id="A0AAP2GIN3"/>
<protein>
    <submittedName>
        <fullName evidence="2">GNAT family N-acetyltransferase</fullName>
        <ecNumber evidence="2">2.3.1.-</ecNumber>
    </submittedName>
</protein>